<dbReference type="PROSITE" id="PS00039">
    <property type="entry name" value="DEAD_ATP_HELICASE"/>
    <property type="match status" value="1"/>
</dbReference>
<dbReference type="SMART" id="SM00487">
    <property type="entry name" value="DEXDc"/>
    <property type="match status" value="1"/>
</dbReference>
<keyword evidence="8" id="KW-0648">Protein biosynthesis</keyword>
<feature type="domain" description="Helicase ATP-binding" evidence="7">
    <location>
        <begin position="181"/>
        <end position="334"/>
    </location>
</feature>
<gene>
    <name evidence="8" type="ORF">M0811_11513</name>
</gene>
<evidence type="ECO:0000259" key="7">
    <source>
        <dbReference type="PROSITE" id="PS51192"/>
    </source>
</evidence>
<sequence length="334" mass="38680">MEKKLNLEEYSNLKIGQVIDCTSHKGIIYRGKIIKKKKNPEAIYLENVKIIEDKDGLTNNSKVYEIVSFRKDQILSIQIIQSPTENQNQKQFEVELNQNQNQNQNENQNKNQNQNQNRYHRNRNYGRSRGRQYNDHKQEEIESNWDICVESFDKMGLKEGLSRGIYGYWYEEPSIIQQKGIQPIIEGRDVIGQAQPGTGKTTTFAIGVLQKIERNYLTQALILAPTRELASQIGLVVEGLSEYMDVKSYVCIGGTDVEKDKEMLRKGQNIIVGTPRRVIHMIIDEHLKTENIKMLIMDEADELLSRGFKDQIYQIFQELPKDVQVLLFSATIPR</sequence>
<dbReference type="InterPro" id="IPR027417">
    <property type="entry name" value="P-loop_NTPase"/>
</dbReference>
<evidence type="ECO:0000313" key="9">
    <source>
        <dbReference type="Proteomes" id="UP001149090"/>
    </source>
</evidence>
<dbReference type="InterPro" id="IPR011545">
    <property type="entry name" value="DEAD/DEAH_box_helicase_dom"/>
</dbReference>
<evidence type="ECO:0000256" key="1">
    <source>
        <dbReference type="ARBA" id="ARBA00022741"/>
    </source>
</evidence>
<dbReference type="Proteomes" id="UP001149090">
    <property type="component" value="Unassembled WGS sequence"/>
</dbReference>
<dbReference type="Pfam" id="PF00270">
    <property type="entry name" value="DEAD"/>
    <property type="match status" value="1"/>
</dbReference>
<dbReference type="InterPro" id="IPR014001">
    <property type="entry name" value="Helicase_ATP-bd"/>
</dbReference>
<keyword evidence="9" id="KW-1185">Reference proteome</keyword>
<proteinExistence type="inferred from homology"/>
<comment type="similarity">
    <text evidence="5">Belongs to the DEAD box helicase family.</text>
</comment>
<dbReference type="GO" id="GO:0004386">
    <property type="term" value="F:helicase activity"/>
    <property type="evidence" value="ECO:0007669"/>
    <property type="project" value="UniProtKB-KW"/>
</dbReference>
<reference evidence="8" key="1">
    <citation type="submission" date="2022-10" db="EMBL/GenBank/DDBJ databases">
        <title>Novel sulphate-reducing endosymbionts in the free-living metamonad Anaeramoeba.</title>
        <authorList>
            <person name="Jerlstrom-Hultqvist J."/>
            <person name="Cepicka I."/>
            <person name="Gallot-Lavallee L."/>
            <person name="Salas-Leiva D."/>
            <person name="Curtis B.A."/>
            <person name="Zahonova K."/>
            <person name="Pipaliya S."/>
            <person name="Dacks J."/>
            <person name="Roger A.J."/>
        </authorList>
    </citation>
    <scope>NUCLEOTIDE SEQUENCE</scope>
    <source>
        <strain evidence="8">BMAN</strain>
    </source>
</reference>
<keyword evidence="1 5" id="KW-0547">Nucleotide-binding</keyword>
<evidence type="ECO:0000256" key="2">
    <source>
        <dbReference type="ARBA" id="ARBA00022801"/>
    </source>
</evidence>
<keyword evidence="2 5" id="KW-0378">Hydrolase</keyword>
<evidence type="ECO:0000256" key="6">
    <source>
        <dbReference type="SAM" id="MobiDB-lite"/>
    </source>
</evidence>
<protein>
    <submittedName>
        <fullName evidence="8">Eukaryotic initiation factor 4a-11</fullName>
    </submittedName>
</protein>
<comment type="caution">
    <text evidence="8">The sequence shown here is derived from an EMBL/GenBank/DDBJ whole genome shotgun (WGS) entry which is preliminary data.</text>
</comment>
<dbReference type="EMBL" id="JAPDFW010000102">
    <property type="protein sequence ID" value="KAJ5069851.1"/>
    <property type="molecule type" value="Genomic_DNA"/>
</dbReference>
<dbReference type="GO" id="GO:0003743">
    <property type="term" value="F:translation initiation factor activity"/>
    <property type="evidence" value="ECO:0007669"/>
    <property type="project" value="UniProtKB-KW"/>
</dbReference>
<dbReference type="GO" id="GO:0016787">
    <property type="term" value="F:hydrolase activity"/>
    <property type="evidence" value="ECO:0007669"/>
    <property type="project" value="UniProtKB-KW"/>
</dbReference>
<dbReference type="GO" id="GO:0005524">
    <property type="term" value="F:ATP binding"/>
    <property type="evidence" value="ECO:0007669"/>
    <property type="project" value="UniProtKB-KW"/>
</dbReference>
<accession>A0A9Q0R7T2</accession>
<organism evidence="8 9">
    <name type="scientific">Anaeramoeba ignava</name>
    <name type="common">Anaerobic marine amoeba</name>
    <dbReference type="NCBI Taxonomy" id="1746090"/>
    <lineage>
        <taxon>Eukaryota</taxon>
        <taxon>Metamonada</taxon>
        <taxon>Anaeramoebidae</taxon>
        <taxon>Anaeramoeba</taxon>
    </lineage>
</organism>
<dbReference type="OMA" id="EITYYNT"/>
<dbReference type="AlphaFoldDB" id="A0A9Q0R7T2"/>
<evidence type="ECO:0000313" key="8">
    <source>
        <dbReference type="EMBL" id="KAJ5069851.1"/>
    </source>
</evidence>
<name>A0A9Q0R7T2_ANAIG</name>
<dbReference type="SUPFAM" id="SSF52540">
    <property type="entry name" value="P-loop containing nucleoside triphosphate hydrolases"/>
    <property type="match status" value="1"/>
</dbReference>
<dbReference type="InterPro" id="IPR000629">
    <property type="entry name" value="RNA-helicase_DEAD-box_CS"/>
</dbReference>
<feature type="compositionally biased region" description="Low complexity" evidence="6">
    <location>
        <begin position="103"/>
        <end position="117"/>
    </location>
</feature>
<dbReference type="PROSITE" id="PS51192">
    <property type="entry name" value="HELICASE_ATP_BIND_1"/>
    <property type="match status" value="1"/>
</dbReference>
<dbReference type="GO" id="GO:0003676">
    <property type="term" value="F:nucleic acid binding"/>
    <property type="evidence" value="ECO:0007669"/>
    <property type="project" value="InterPro"/>
</dbReference>
<evidence type="ECO:0000256" key="3">
    <source>
        <dbReference type="ARBA" id="ARBA00022806"/>
    </source>
</evidence>
<dbReference type="PANTHER" id="PTHR47960">
    <property type="entry name" value="DEAD-BOX ATP-DEPENDENT RNA HELICASE 50"/>
    <property type="match status" value="1"/>
</dbReference>
<keyword evidence="4 5" id="KW-0067">ATP-binding</keyword>
<keyword evidence="8" id="KW-0396">Initiation factor</keyword>
<dbReference type="OrthoDB" id="10265785at2759"/>
<feature type="region of interest" description="Disordered" evidence="6">
    <location>
        <begin position="103"/>
        <end position="137"/>
    </location>
</feature>
<feature type="compositionally biased region" description="Basic residues" evidence="6">
    <location>
        <begin position="118"/>
        <end position="130"/>
    </location>
</feature>
<evidence type="ECO:0000256" key="5">
    <source>
        <dbReference type="RuleBase" id="RU000492"/>
    </source>
</evidence>
<keyword evidence="3 5" id="KW-0347">Helicase</keyword>
<evidence type="ECO:0000256" key="4">
    <source>
        <dbReference type="ARBA" id="ARBA00022840"/>
    </source>
</evidence>
<dbReference type="Gene3D" id="3.40.50.300">
    <property type="entry name" value="P-loop containing nucleotide triphosphate hydrolases"/>
    <property type="match status" value="1"/>
</dbReference>